<reference evidence="1 2" key="1">
    <citation type="journal article" date="2018" name="PLoS ONE">
        <title>The draft genome of Kipferlia bialata reveals reductive genome evolution in fornicate parasites.</title>
        <authorList>
            <person name="Tanifuji G."/>
            <person name="Takabayashi S."/>
            <person name="Kume K."/>
            <person name="Takagi M."/>
            <person name="Nakayama T."/>
            <person name="Kamikawa R."/>
            <person name="Inagaki Y."/>
            <person name="Hashimoto T."/>
        </authorList>
    </citation>
    <scope>NUCLEOTIDE SEQUENCE [LARGE SCALE GENOMIC DNA]</scope>
    <source>
        <strain evidence="1">NY0173</strain>
    </source>
</reference>
<dbReference type="AlphaFoldDB" id="A0A9K3DAC6"/>
<feature type="non-terminal residue" evidence="1">
    <location>
        <position position="1"/>
    </location>
</feature>
<comment type="caution">
    <text evidence="1">The sequence shown here is derived from an EMBL/GenBank/DDBJ whole genome shotgun (WGS) entry which is preliminary data.</text>
</comment>
<accession>A0A9K3DAC6</accession>
<dbReference type="Proteomes" id="UP000265618">
    <property type="component" value="Unassembled WGS sequence"/>
</dbReference>
<dbReference type="EMBL" id="BDIP01008411">
    <property type="protein sequence ID" value="GIQ91831.1"/>
    <property type="molecule type" value="Genomic_DNA"/>
</dbReference>
<gene>
    <name evidence="1" type="ORF">KIPB_015257</name>
</gene>
<name>A0A9K3DAC6_9EUKA</name>
<keyword evidence="2" id="KW-1185">Reference proteome</keyword>
<evidence type="ECO:0000313" key="2">
    <source>
        <dbReference type="Proteomes" id="UP000265618"/>
    </source>
</evidence>
<sequence>MAFSSQARGIILGTDVPIASFMQSTAHLIVFSCISEPEVLHAMAARRVIALVKSLRGIYEYVKANTDPASQMMVYQMLSSIIREIAAEMPAIASIRFDLLLVVVNLYLRMSPLAQPELVFLYMALISQ</sequence>
<evidence type="ECO:0000313" key="1">
    <source>
        <dbReference type="EMBL" id="GIQ91831.1"/>
    </source>
</evidence>
<organism evidence="1 2">
    <name type="scientific">Kipferlia bialata</name>
    <dbReference type="NCBI Taxonomy" id="797122"/>
    <lineage>
        <taxon>Eukaryota</taxon>
        <taxon>Metamonada</taxon>
        <taxon>Carpediemonas-like organisms</taxon>
        <taxon>Kipferlia</taxon>
    </lineage>
</organism>
<proteinExistence type="predicted"/>
<protein>
    <submittedName>
        <fullName evidence="1">Uncharacterized protein</fullName>
    </submittedName>
</protein>